<comment type="caution">
    <text evidence="4">The sequence shown here is derived from an EMBL/GenBank/DDBJ whole genome shotgun (WGS) entry which is preliminary data.</text>
</comment>
<protein>
    <submittedName>
        <fullName evidence="4">Ras-like GTP-binding protein Rho1</fullName>
    </submittedName>
</protein>
<evidence type="ECO:0000313" key="5">
    <source>
        <dbReference type="Proteomes" id="UP000193560"/>
    </source>
</evidence>
<dbReference type="GO" id="GO:0005525">
    <property type="term" value="F:GTP binding"/>
    <property type="evidence" value="ECO:0007669"/>
    <property type="project" value="UniProtKB-KW"/>
</dbReference>
<dbReference type="AlphaFoldDB" id="A0A1X2IFV2"/>
<organism evidence="4 5">
    <name type="scientific">Absidia repens</name>
    <dbReference type="NCBI Taxonomy" id="90262"/>
    <lineage>
        <taxon>Eukaryota</taxon>
        <taxon>Fungi</taxon>
        <taxon>Fungi incertae sedis</taxon>
        <taxon>Mucoromycota</taxon>
        <taxon>Mucoromycotina</taxon>
        <taxon>Mucoromycetes</taxon>
        <taxon>Mucorales</taxon>
        <taxon>Cunninghamellaceae</taxon>
        <taxon>Absidia</taxon>
    </lineage>
</organism>
<dbReference type="InterPro" id="IPR005225">
    <property type="entry name" value="Small_GTP-bd"/>
</dbReference>
<dbReference type="EMBL" id="MCGE01000012">
    <property type="protein sequence ID" value="ORZ15790.1"/>
    <property type="molecule type" value="Genomic_DNA"/>
</dbReference>
<dbReference type="InterPro" id="IPR027417">
    <property type="entry name" value="P-loop_NTPase"/>
</dbReference>
<gene>
    <name evidence="4" type="ORF">BCR42DRAFT_415907</name>
</gene>
<dbReference type="PANTHER" id="PTHR24072">
    <property type="entry name" value="RHO FAMILY GTPASE"/>
    <property type="match status" value="1"/>
</dbReference>
<dbReference type="PRINTS" id="PR00449">
    <property type="entry name" value="RASTRNSFRMNG"/>
</dbReference>
<evidence type="ECO:0000256" key="3">
    <source>
        <dbReference type="ARBA" id="ARBA00023134"/>
    </source>
</evidence>
<proteinExistence type="inferred from homology"/>
<dbReference type="STRING" id="90262.A0A1X2IFV2"/>
<sequence length="203" mass="22363">MATTTGVHKRKLVIVGDGACGKTSLLTVFAHGKFPSGHVPTVFDSYVKDFDVDGDHVELALWDTAGQEDYDRLRPLSYPDTNVILIAFATDLPDSLDNITEKWLPEVKKYCPDQPYLLVACKNDLRNDPLTIEELKKINSAPVSTEQGMAVAEAIKASGYVECSSKQGQGVVNVFEQAVRATNAKSKQDQQKDSKKKKECIIM</sequence>
<dbReference type="NCBIfam" id="TIGR00231">
    <property type="entry name" value="small_GTP"/>
    <property type="match status" value="1"/>
</dbReference>
<keyword evidence="5" id="KW-1185">Reference proteome</keyword>
<dbReference type="GO" id="GO:0003924">
    <property type="term" value="F:GTPase activity"/>
    <property type="evidence" value="ECO:0007669"/>
    <property type="project" value="InterPro"/>
</dbReference>
<dbReference type="GO" id="GO:0007264">
    <property type="term" value="P:small GTPase-mediated signal transduction"/>
    <property type="evidence" value="ECO:0007669"/>
    <property type="project" value="InterPro"/>
</dbReference>
<keyword evidence="3" id="KW-0342">GTP-binding</keyword>
<dbReference type="Pfam" id="PF00071">
    <property type="entry name" value="Ras"/>
    <property type="match status" value="1"/>
</dbReference>
<dbReference type="SMART" id="SM00173">
    <property type="entry name" value="RAS"/>
    <property type="match status" value="1"/>
</dbReference>
<evidence type="ECO:0000313" key="4">
    <source>
        <dbReference type="EMBL" id="ORZ15790.1"/>
    </source>
</evidence>
<dbReference type="SMART" id="SM00174">
    <property type="entry name" value="RHO"/>
    <property type="match status" value="1"/>
</dbReference>
<dbReference type="InterPro" id="IPR001806">
    <property type="entry name" value="Small_GTPase"/>
</dbReference>
<dbReference type="PROSITE" id="PS51421">
    <property type="entry name" value="RAS"/>
    <property type="match status" value="1"/>
</dbReference>
<accession>A0A1X2IFV2</accession>
<evidence type="ECO:0000256" key="1">
    <source>
        <dbReference type="ARBA" id="ARBA00010142"/>
    </source>
</evidence>
<dbReference type="SMART" id="SM00175">
    <property type="entry name" value="RAB"/>
    <property type="match status" value="1"/>
</dbReference>
<reference evidence="4 5" key="1">
    <citation type="submission" date="2016-07" db="EMBL/GenBank/DDBJ databases">
        <title>Pervasive Adenine N6-methylation of Active Genes in Fungi.</title>
        <authorList>
            <consortium name="DOE Joint Genome Institute"/>
            <person name="Mondo S.J."/>
            <person name="Dannebaum R.O."/>
            <person name="Kuo R.C."/>
            <person name="Labutti K."/>
            <person name="Haridas S."/>
            <person name="Kuo A."/>
            <person name="Salamov A."/>
            <person name="Ahrendt S.R."/>
            <person name="Lipzen A."/>
            <person name="Sullivan W."/>
            <person name="Andreopoulos W.B."/>
            <person name="Clum A."/>
            <person name="Lindquist E."/>
            <person name="Daum C."/>
            <person name="Ramamoorthy G.K."/>
            <person name="Gryganskyi A."/>
            <person name="Culley D."/>
            <person name="Magnuson J.K."/>
            <person name="James T.Y."/>
            <person name="O'Malley M.A."/>
            <person name="Stajich J.E."/>
            <person name="Spatafora J.W."/>
            <person name="Visel A."/>
            <person name="Grigoriev I.V."/>
        </authorList>
    </citation>
    <scope>NUCLEOTIDE SEQUENCE [LARGE SCALE GENOMIC DNA]</scope>
    <source>
        <strain evidence="4 5">NRRL 1336</strain>
    </source>
</reference>
<dbReference type="PROSITE" id="PS51419">
    <property type="entry name" value="RAB"/>
    <property type="match status" value="1"/>
</dbReference>
<dbReference type="FunFam" id="3.40.50.300:FF:001179">
    <property type="entry name" value="Rho family GTPase"/>
    <property type="match status" value="1"/>
</dbReference>
<dbReference type="Proteomes" id="UP000193560">
    <property type="component" value="Unassembled WGS sequence"/>
</dbReference>
<dbReference type="OrthoDB" id="8830751at2759"/>
<dbReference type="Gene3D" id="3.40.50.300">
    <property type="entry name" value="P-loop containing nucleotide triphosphate hydrolases"/>
    <property type="match status" value="1"/>
</dbReference>
<evidence type="ECO:0000256" key="2">
    <source>
        <dbReference type="ARBA" id="ARBA00022741"/>
    </source>
</evidence>
<dbReference type="SUPFAM" id="SSF52540">
    <property type="entry name" value="P-loop containing nucleoside triphosphate hydrolases"/>
    <property type="match status" value="1"/>
</dbReference>
<comment type="similarity">
    <text evidence="1">Belongs to the small GTPase superfamily. Rho family.</text>
</comment>
<keyword evidence="2" id="KW-0547">Nucleotide-binding</keyword>
<dbReference type="InterPro" id="IPR003578">
    <property type="entry name" value="Small_GTPase_Rho"/>
</dbReference>
<dbReference type="PROSITE" id="PS51420">
    <property type="entry name" value="RHO"/>
    <property type="match status" value="1"/>
</dbReference>
<name>A0A1X2IFV2_9FUNG</name>